<proteinExistence type="predicted"/>
<dbReference type="InParanoid" id="A0A6P7F211"/>
<dbReference type="AlphaFoldDB" id="A0A6P7F211"/>
<dbReference type="OrthoDB" id="8192785at2759"/>
<evidence type="ECO:0000256" key="1">
    <source>
        <dbReference type="SAM" id="SignalP"/>
    </source>
</evidence>
<name>A0A6P7F211_DIAVI</name>
<evidence type="ECO:0000313" key="2">
    <source>
        <dbReference type="RefSeq" id="XP_028129664.1"/>
    </source>
</evidence>
<sequence>MSKKIVILALVCYFVAHVQCEPDVNCPDPANPGLLLFSQQVSTIFRDHISEHIPSSGTLNTGISCLVLTSDNNTSIEVVAGGVGFKYVKIEVFSLNWLQRSNYGIEIYVLQPDVKLP</sequence>
<gene>
    <name evidence="2" type="primary">LOC114325733</name>
</gene>
<feature type="signal peptide" evidence="1">
    <location>
        <begin position="1"/>
        <end position="20"/>
    </location>
</feature>
<keyword evidence="1" id="KW-0732">Signal</keyword>
<dbReference type="RefSeq" id="XP_028129664.1">
    <property type="nucleotide sequence ID" value="XM_028273863.1"/>
</dbReference>
<dbReference type="KEGG" id="dvv:114325733"/>
<reference evidence="2" key="1">
    <citation type="submission" date="2025-08" db="UniProtKB">
        <authorList>
            <consortium name="RefSeq"/>
        </authorList>
    </citation>
    <scope>IDENTIFICATION</scope>
    <source>
        <tissue evidence="2">Whole insect</tissue>
    </source>
</reference>
<accession>A0A6P7F211</accession>
<organism evidence="2">
    <name type="scientific">Diabrotica virgifera virgifera</name>
    <name type="common">western corn rootworm</name>
    <dbReference type="NCBI Taxonomy" id="50390"/>
    <lineage>
        <taxon>Eukaryota</taxon>
        <taxon>Metazoa</taxon>
        <taxon>Ecdysozoa</taxon>
        <taxon>Arthropoda</taxon>
        <taxon>Hexapoda</taxon>
        <taxon>Insecta</taxon>
        <taxon>Pterygota</taxon>
        <taxon>Neoptera</taxon>
        <taxon>Endopterygota</taxon>
        <taxon>Coleoptera</taxon>
        <taxon>Polyphaga</taxon>
        <taxon>Cucujiformia</taxon>
        <taxon>Chrysomeloidea</taxon>
        <taxon>Chrysomelidae</taxon>
        <taxon>Galerucinae</taxon>
        <taxon>Diabroticina</taxon>
        <taxon>Diabroticites</taxon>
        <taxon>Diabrotica</taxon>
    </lineage>
</organism>
<protein>
    <submittedName>
        <fullName evidence="2">Uncharacterized protein LOC114325733</fullName>
    </submittedName>
</protein>
<feature type="chain" id="PRO_5027879931" evidence="1">
    <location>
        <begin position="21"/>
        <end position="117"/>
    </location>
</feature>